<dbReference type="Proteomes" id="UP000029980">
    <property type="component" value="Chromosome"/>
</dbReference>
<feature type="transmembrane region" description="Helical" evidence="6">
    <location>
        <begin position="256"/>
        <end position="273"/>
    </location>
</feature>
<evidence type="ECO:0000313" key="9">
    <source>
        <dbReference type="Proteomes" id="UP000029980"/>
    </source>
</evidence>
<accession>A0A097QS38</accession>
<comment type="subcellular location">
    <subcellularLocation>
        <location evidence="1">Cell membrane</location>
        <topology evidence="1">Multi-pass membrane protein</topology>
    </subcellularLocation>
</comment>
<evidence type="ECO:0000313" key="8">
    <source>
        <dbReference type="EMBL" id="AIU69295.1"/>
    </source>
</evidence>
<dbReference type="Pfam" id="PF00892">
    <property type="entry name" value="EamA"/>
    <property type="match status" value="2"/>
</dbReference>
<feature type="transmembrane region" description="Helical" evidence="6">
    <location>
        <begin position="231"/>
        <end position="250"/>
    </location>
</feature>
<name>A0A097QS38_9EURY</name>
<protein>
    <submittedName>
        <fullName evidence="8">Permease</fullName>
    </submittedName>
</protein>
<evidence type="ECO:0000256" key="1">
    <source>
        <dbReference type="ARBA" id="ARBA00004651"/>
    </source>
</evidence>
<feature type="transmembrane region" description="Helical" evidence="6">
    <location>
        <begin position="123"/>
        <end position="140"/>
    </location>
</feature>
<evidence type="ECO:0000256" key="3">
    <source>
        <dbReference type="ARBA" id="ARBA00022692"/>
    </source>
</evidence>
<feature type="transmembrane region" description="Helical" evidence="6">
    <location>
        <begin position="180"/>
        <end position="200"/>
    </location>
</feature>
<dbReference type="InterPro" id="IPR037185">
    <property type="entry name" value="EmrE-like"/>
</dbReference>
<dbReference type="OrthoDB" id="86099at2157"/>
<feature type="transmembrane region" description="Helical" evidence="6">
    <location>
        <begin position="206"/>
        <end position="224"/>
    </location>
</feature>
<dbReference type="RefSeq" id="WP_050002273.1">
    <property type="nucleotide sequence ID" value="NZ_CP008887.1"/>
</dbReference>
<dbReference type="HOGENOM" id="CLU_1084240_0_0_2"/>
<feature type="transmembrane region" description="Helical" evidence="6">
    <location>
        <begin position="32"/>
        <end position="51"/>
    </location>
</feature>
<keyword evidence="2" id="KW-1003">Cell membrane</keyword>
<dbReference type="KEGG" id="teu:TEU_02460"/>
<keyword evidence="3 6" id="KW-0812">Transmembrane</keyword>
<evidence type="ECO:0000256" key="2">
    <source>
        <dbReference type="ARBA" id="ARBA00022475"/>
    </source>
</evidence>
<reference evidence="8 9" key="1">
    <citation type="journal article" date="2015" name="Int. J. Syst. Evol. Microbiol.">
        <title>Thermococcus eurythermalis sp. nov., a conditional piezophilic hyperthermophilic archaeon with a wide temperature range isolated from an oil-immersed chimney in the Guaymas Basin.</title>
        <authorList>
            <person name="Zhao W."/>
            <person name="Zeng X."/>
            <person name="Xiao X."/>
        </authorList>
    </citation>
    <scope>NUCLEOTIDE SEQUENCE [LARGE SCALE GENOMIC DNA]</scope>
    <source>
        <strain evidence="8 9">A501</strain>
    </source>
</reference>
<feature type="transmembrane region" description="Helical" evidence="6">
    <location>
        <begin position="152"/>
        <end position="168"/>
    </location>
</feature>
<evidence type="ECO:0000256" key="6">
    <source>
        <dbReference type="SAM" id="Phobius"/>
    </source>
</evidence>
<proteinExistence type="predicted"/>
<feature type="transmembrane region" description="Helical" evidence="6">
    <location>
        <begin position="94"/>
        <end position="116"/>
    </location>
</feature>
<dbReference type="STRING" id="1505907.TEU_02460"/>
<keyword evidence="9" id="KW-1185">Reference proteome</keyword>
<evidence type="ECO:0000256" key="5">
    <source>
        <dbReference type="ARBA" id="ARBA00023136"/>
    </source>
</evidence>
<dbReference type="InterPro" id="IPR000620">
    <property type="entry name" value="EamA_dom"/>
</dbReference>
<gene>
    <name evidence="8" type="ORF">TEU_02460</name>
</gene>
<evidence type="ECO:0000259" key="7">
    <source>
        <dbReference type="Pfam" id="PF00892"/>
    </source>
</evidence>
<feature type="transmembrane region" description="Helical" evidence="6">
    <location>
        <begin position="71"/>
        <end position="88"/>
    </location>
</feature>
<keyword evidence="5 6" id="KW-0472">Membrane</keyword>
<evidence type="ECO:0000256" key="4">
    <source>
        <dbReference type="ARBA" id="ARBA00022989"/>
    </source>
</evidence>
<organism evidence="8 9">
    <name type="scientific">Thermococcus eurythermalis</name>
    <dbReference type="NCBI Taxonomy" id="1505907"/>
    <lineage>
        <taxon>Archaea</taxon>
        <taxon>Methanobacteriati</taxon>
        <taxon>Methanobacteriota</taxon>
        <taxon>Thermococci</taxon>
        <taxon>Thermococcales</taxon>
        <taxon>Thermococcaceae</taxon>
        <taxon>Thermococcus</taxon>
    </lineage>
</organism>
<dbReference type="EMBL" id="CP008887">
    <property type="protein sequence ID" value="AIU69295.1"/>
    <property type="molecule type" value="Genomic_DNA"/>
</dbReference>
<dbReference type="PANTHER" id="PTHR42920">
    <property type="entry name" value="OS03G0707200 PROTEIN-RELATED"/>
    <property type="match status" value="1"/>
</dbReference>
<dbReference type="AlphaFoldDB" id="A0A097QS38"/>
<feature type="domain" description="EamA" evidence="7">
    <location>
        <begin position="149"/>
        <end position="273"/>
    </location>
</feature>
<feature type="domain" description="EamA" evidence="7">
    <location>
        <begin position="7"/>
        <end position="140"/>
    </location>
</feature>
<dbReference type="GO" id="GO:0005886">
    <property type="term" value="C:plasma membrane"/>
    <property type="evidence" value="ECO:0007669"/>
    <property type="project" value="UniProtKB-SubCell"/>
</dbReference>
<dbReference type="InterPro" id="IPR051258">
    <property type="entry name" value="Diverse_Substrate_Transporter"/>
</dbReference>
<dbReference type="Gene3D" id="1.10.3730.20">
    <property type="match status" value="1"/>
</dbReference>
<dbReference type="SUPFAM" id="SSF103481">
    <property type="entry name" value="Multidrug resistance efflux transporter EmrE"/>
    <property type="match status" value="2"/>
</dbReference>
<dbReference type="GeneID" id="25152296"/>
<keyword evidence="4 6" id="KW-1133">Transmembrane helix</keyword>
<sequence>MNSETEGTLLAFAVLVLLGLEPVVIKANPVSPFAFASLSAIVASLVLWPLVLLRSQAKEVLERPGEIKKTFLTGLFATAIAYSLFAYGTRLSSAINSAIITRFEVFYSFLISWLLLRERISGRAVLSALALIAGVFLVVTQGERPELLKGDILLLLTPLFWQLGHAVAKKTNYSPLTIAALRNTFGGLLLLVPAVITGFAFTEFALAEGIIIALTQGLWYMAIARINLSKATAILTPAPALTVLISTAVLGEEVTAYHLAGLALITIGTLTISREESEVVK</sequence>
<dbReference type="PANTHER" id="PTHR42920:SF5">
    <property type="entry name" value="EAMA DOMAIN-CONTAINING PROTEIN"/>
    <property type="match status" value="1"/>
</dbReference>